<dbReference type="RefSeq" id="WP_169394120.1">
    <property type="nucleotide sequence ID" value="NZ_BAAAJH010000015.1"/>
</dbReference>
<name>A0ABX1R6N4_9PSEU</name>
<feature type="transmembrane region" description="Helical" evidence="1">
    <location>
        <begin position="174"/>
        <end position="194"/>
    </location>
</feature>
<protein>
    <recommendedName>
        <fullName evidence="4">DUF998 domain-containing protein</fullName>
    </recommendedName>
</protein>
<comment type="caution">
    <text evidence="2">The sequence shown here is derived from an EMBL/GenBank/DDBJ whole genome shotgun (WGS) entry which is preliminary data.</text>
</comment>
<feature type="transmembrane region" description="Helical" evidence="1">
    <location>
        <begin position="122"/>
        <end position="140"/>
    </location>
</feature>
<feature type="transmembrane region" description="Helical" evidence="1">
    <location>
        <begin position="214"/>
        <end position="232"/>
    </location>
</feature>
<proteinExistence type="predicted"/>
<evidence type="ECO:0000313" key="2">
    <source>
        <dbReference type="EMBL" id="NMH76051.1"/>
    </source>
</evidence>
<keyword evidence="1" id="KW-0472">Membrane</keyword>
<evidence type="ECO:0008006" key="4">
    <source>
        <dbReference type="Google" id="ProtNLM"/>
    </source>
</evidence>
<dbReference type="EMBL" id="JAAXKY010000004">
    <property type="protein sequence ID" value="NMH76051.1"/>
    <property type="molecule type" value="Genomic_DNA"/>
</dbReference>
<keyword evidence="1" id="KW-1133">Transmembrane helix</keyword>
<dbReference type="Proteomes" id="UP001296706">
    <property type="component" value="Unassembled WGS sequence"/>
</dbReference>
<accession>A0ABX1R6N4</accession>
<feature type="transmembrane region" description="Helical" evidence="1">
    <location>
        <begin position="91"/>
        <end position="110"/>
    </location>
</feature>
<feature type="transmembrane region" description="Helical" evidence="1">
    <location>
        <begin position="146"/>
        <end position="167"/>
    </location>
</feature>
<sequence length="253" mass="26445">MTTASDEIIYRVRTGGEACGVSRAAVVTGGSLWALAALQYAVTHVVAANAWTVPRYDWLHNGTSNLANTQCGLFAAPNASPTYVCSPLHDVVNASFVLTGVLVIVGALLLRRFWPTGWLIDAAMVLWILLGFGKILIGFAPENTDIGLHLMGSLNVPLGSVAILLMISRTDRWLGVAGLVLGLLGLAGTVLSTVGEYAGPGFYLGLGPGGMDRVAAYPAILWLFMAGTATIVRTVRPGRETSGGAAGRLPLGR</sequence>
<evidence type="ECO:0000313" key="3">
    <source>
        <dbReference type="Proteomes" id="UP001296706"/>
    </source>
</evidence>
<keyword evidence="1" id="KW-0812">Transmembrane</keyword>
<reference evidence="2 3" key="1">
    <citation type="submission" date="2020-04" db="EMBL/GenBank/DDBJ databases">
        <authorList>
            <person name="Klaysubun C."/>
            <person name="Duangmal K."/>
            <person name="Lipun K."/>
        </authorList>
    </citation>
    <scope>NUCLEOTIDE SEQUENCE [LARGE SCALE GENOMIC DNA]</scope>
    <source>
        <strain evidence="2 3">JCM 11839</strain>
    </source>
</reference>
<keyword evidence="3" id="KW-1185">Reference proteome</keyword>
<gene>
    <name evidence="2" type="ORF">HF577_02860</name>
</gene>
<evidence type="ECO:0000256" key="1">
    <source>
        <dbReference type="SAM" id="Phobius"/>
    </source>
</evidence>
<organism evidence="2 3">
    <name type="scientific">Pseudonocardia xinjiangensis</name>
    <dbReference type="NCBI Taxonomy" id="75289"/>
    <lineage>
        <taxon>Bacteria</taxon>
        <taxon>Bacillati</taxon>
        <taxon>Actinomycetota</taxon>
        <taxon>Actinomycetes</taxon>
        <taxon>Pseudonocardiales</taxon>
        <taxon>Pseudonocardiaceae</taxon>
        <taxon>Pseudonocardia</taxon>
    </lineage>
</organism>